<evidence type="ECO:0000313" key="2">
    <source>
        <dbReference type="EMBL" id="GGZ51783.1"/>
    </source>
</evidence>
<evidence type="ECO:0000313" key="3">
    <source>
        <dbReference type="Proteomes" id="UP000643403"/>
    </source>
</evidence>
<keyword evidence="1" id="KW-0732">Signal</keyword>
<dbReference type="RefSeq" id="WP_189446386.1">
    <property type="nucleotide sequence ID" value="NZ_BMXY01000001.1"/>
</dbReference>
<dbReference type="Proteomes" id="UP000643403">
    <property type="component" value="Unassembled WGS sequence"/>
</dbReference>
<keyword evidence="3" id="KW-1185">Reference proteome</keyword>
<feature type="chain" id="PRO_5046338586" description="Secreted protein" evidence="1">
    <location>
        <begin position="23"/>
        <end position="149"/>
    </location>
</feature>
<gene>
    <name evidence="2" type="ORF">GCM10008101_01010</name>
</gene>
<comment type="caution">
    <text evidence="2">The sequence shown here is derived from an EMBL/GenBank/DDBJ whole genome shotgun (WGS) entry which is preliminary data.</text>
</comment>
<organism evidence="2 3">
    <name type="scientific">Cognatilysobacter xinjiangensis</name>
    <dbReference type="NCBI Taxonomy" id="546892"/>
    <lineage>
        <taxon>Bacteria</taxon>
        <taxon>Pseudomonadati</taxon>
        <taxon>Pseudomonadota</taxon>
        <taxon>Gammaproteobacteria</taxon>
        <taxon>Lysobacterales</taxon>
        <taxon>Lysobacteraceae</taxon>
        <taxon>Cognatilysobacter</taxon>
    </lineage>
</organism>
<reference evidence="3" key="1">
    <citation type="journal article" date="2019" name="Int. J. Syst. Evol. Microbiol.">
        <title>The Global Catalogue of Microorganisms (GCM) 10K type strain sequencing project: providing services to taxonomists for standard genome sequencing and annotation.</title>
        <authorList>
            <consortium name="The Broad Institute Genomics Platform"/>
            <consortium name="The Broad Institute Genome Sequencing Center for Infectious Disease"/>
            <person name="Wu L."/>
            <person name="Ma J."/>
        </authorList>
    </citation>
    <scope>NUCLEOTIDE SEQUENCE [LARGE SCALE GENOMIC DNA]</scope>
    <source>
        <strain evidence="3">KCTC 22558</strain>
    </source>
</reference>
<name>A0ABQ3BR81_9GAMM</name>
<evidence type="ECO:0000256" key="1">
    <source>
        <dbReference type="SAM" id="SignalP"/>
    </source>
</evidence>
<accession>A0ABQ3BR81</accession>
<protein>
    <recommendedName>
        <fullName evidence="4">Secreted protein</fullName>
    </recommendedName>
</protein>
<feature type="signal peptide" evidence="1">
    <location>
        <begin position="1"/>
        <end position="22"/>
    </location>
</feature>
<dbReference type="EMBL" id="BMXY01000001">
    <property type="protein sequence ID" value="GGZ51783.1"/>
    <property type="molecule type" value="Genomic_DNA"/>
</dbReference>
<sequence>MRNRFAMPLSIVLAAAAFTTMAAPPAYVPLEQRLTAEQMRNTGLDGLSEAQLRELNAILAADARPAPAAPAKREATRAPVEARLVGRFTGWRTGTVFTLDDGSRWQVSEGSFDARPVEAPRVTIKPGLLSGWYMHVEGQPVVASVRRAR</sequence>
<proteinExistence type="predicted"/>
<evidence type="ECO:0008006" key="4">
    <source>
        <dbReference type="Google" id="ProtNLM"/>
    </source>
</evidence>